<keyword evidence="3" id="KW-1185">Reference proteome</keyword>
<dbReference type="NCBIfam" id="TIGR02293">
    <property type="entry name" value="TAS_TIGR02293"/>
    <property type="match status" value="1"/>
</dbReference>
<dbReference type="Pfam" id="PF09722">
    <property type="entry name" value="Xre_MbcA_ParS_C"/>
    <property type="match status" value="1"/>
</dbReference>
<dbReference type="EMBL" id="LMXU01000016">
    <property type="protein sequence ID" value="KWU01186.1"/>
    <property type="molecule type" value="Genomic_DNA"/>
</dbReference>
<dbReference type="OrthoDB" id="8595277at2"/>
<evidence type="ECO:0000313" key="3">
    <source>
        <dbReference type="Proteomes" id="UP000057389"/>
    </source>
</evidence>
<dbReference type="AlphaFoldDB" id="A0A120DGN8"/>
<comment type="caution">
    <text evidence="2">The sequence shown here is derived from an EMBL/GenBank/DDBJ whole genome shotgun (WGS) entry which is preliminary data.</text>
</comment>
<dbReference type="GeneID" id="300178937"/>
<gene>
    <name evidence="2" type="ORF">APQ14_07785</name>
</gene>
<evidence type="ECO:0000313" key="2">
    <source>
        <dbReference type="EMBL" id="KWU01186.1"/>
    </source>
</evidence>
<dbReference type="InterPro" id="IPR011979">
    <property type="entry name" value="Antitox_Xre"/>
</dbReference>
<proteinExistence type="predicted"/>
<feature type="domain" description="Antitoxin Xre/MbcA/ParS-like toxin-binding" evidence="1">
    <location>
        <begin position="18"/>
        <end position="65"/>
    </location>
</feature>
<dbReference type="RefSeq" id="WP_060468117.1">
    <property type="nucleotide sequence ID" value="NZ_AP025514.1"/>
</dbReference>
<evidence type="ECO:0000259" key="1">
    <source>
        <dbReference type="Pfam" id="PF09722"/>
    </source>
</evidence>
<name>A0A120DGN8_9VIBR</name>
<organism evidence="2 3">
    <name type="scientific">Vibrio toranzoniae</name>
    <dbReference type="NCBI Taxonomy" id="1194427"/>
    <lineage>
        <taxon>Bacteria</taxon>
        <taxon>Pseudomonadati</taxon>
        <taxon>Pseudomonadota</taxon>
        <taxon>Gammaproteobacteria</taxon>
        <taxon>Vibrionales</taxon>
        <taxon>Vibrionaceae</taxon>
        <taxon>Vibrio</taxon>
    </lineage>
</organism>
<accession>A0A120DGN8</accession>
<reference evidence="2 3" key="1">
    <citation type="submission" date="2015-11" db="EMBL/GenBank/DDBJ databases">
        <title>Draft WGS of Vibrio toranzoniae.</title>
        <authorList>
            <person name="Lasa A."/>
            <person name="Romalde J.L."/>
        </authorList>
    </citation>
    <scope>NUCLEOTIDE SEQUENCE [LARGE SCALE GENOMIC DNA]</scope>
    <source>
        <strain evidence="2 3">Vb 10.8</strain>
    </source>
</reference>
<protein>
    <recommendedName>
        <fullName evidence="1">Antitoxin Xre/MbcA/ParS-like toxin-binding domain-containing protein</fullName>
    </recommendedName>
</protein>
<sequence length="68" mass="7492">MNKEAKKNFDKVFQATLALFGSDAAANHWLKHPARGLGNKRPIDMLSTAEDTKAVLNLIGRLEHGVFS</sequence>
<dbReference type="Proteomes" id="UP000057389">
    <property type="component" value="Unassembled WGS sequence"/>
</dbReference>
<dbReference type="InterPro" id="IPR024467">
    <property type="entry name" value="Xre/MbcA/ParS-like_toxin-bd"/>
</dbReference>